<keyword evidence="3" id="KW-0336">GPI-anchor</keyword>
<dbReference type="Proteomes" id="UP000008311">
    <property type="component" value="Unassembled WGS sequence"/>
</dbReference>
<protein>
    <submittedName>
        <fullName evidence="6">Uncharacterized protein</fullName>
    </submittedName>
</protein>
<keyword evidence="7" id="KW-1185">Reference proteome</keyword>
<reference evidence="7" key="1">
    <citation type="journal article" date="2010" name="Nat. Biotechnol.">
        <title>Draft genome sequence of the oilseed species Ricinus communis.</title>
        <authorList>
            <person name="Chan A.P."/>
            <person name="Crabtree J."/>
            <person name="Zhao Q."/>
            <person name="Lorenzi H."/>
            <person name="Orvis J."/>
            <person name="Puiu D."/>
            <person name="Melake-Berhan A."/>
            <person name="Jones K.M."/>
            <person name="Redman J."/>
            <person name="Chen G."/>
            <person name="Cahoon E.B."/>
            <person name="Gedil M."/>
            <person name="Stanke M."/>
            <person name="Haas B.J."/>
            <person name="Wortman J.R."/>
            <person name="Fraser-Liggett C.M."/>
            <person name="Ravel J."/>
            <person name="Rabinowicz P.D."/>
        </authorList>
    </citation>
    <scope>NUCLEOTIDE SEQUENCE [LARGE SCALE GENOMIC DNA]</scope>
    <source>
        <strain evidence="7">cv. Hale</strain>
    </source>
</reference>
<dbReference type="InterPro" id="IPR045003">
    <property type="entry name" value="FLA_A"/>
</dbReference>
<dbReference type="GO" id="GO:0005886">
    <property type="term" value="C:plasma membrane"/>
    <property type="evidence" value="ECO:0007669"/>
    <property type="project" value="UniProtKB-SubCell"/>
</dbReference>
<organism evidence="6 7">
    <name type="scientific">Ricinus communis</name>
    <name type="common">Castor bean</name>
    <dbReference type="NCBI Taxonomy" id="3988"/>
    <lineage>
        <taxon>Eukaryota</taxon>
        <taxon>Viridiplantae</taxon>
        <taxon>Streptophyta</taxon>
        <taxon>Embryophyta</taxon>
        <taxon>Tracheophyta</taxon>
        <taxon>Spermatophyta</taxon>
        <taxon>Magnoliopsida</taxon>
        <taxon>eudicotyledons</taxon>
        <taxon>Gunneridae</taxon>
        <taxon>Pentapetalae</taxon>
        <taxon>rosids</taxon>
        <taxon>fabids</taxon>
        <taxon>Malpighiales</taxon>
        <taxon>Euphorbiaceae</taxon>
        <taxon>Acalyphoideae</taxon>
        <taxon>Acalypheae</taxon>
        <taxon>Ricinus</taxon>
    </lineage>
</organism>
<proteinExistence type="predicted"/>
<dbReference type="PANTHER" id="PTHR32077:SF46">
    <property type="entry name" value="FAS1 DOMAIN-CONTAINING PROTEIN"/>
    <property type="match status" value="1"/>
</dbReference>
<keyword evidence="3" id="KW-0449">Lipoprotein</keyword>
<dbReference type="EMBL" id="EQ974396">
    <property type="protein sequence ID" value="EEF29768.1"/>
    <property type="molecule type" value="Genomic_DNA"/>
</dbReference>
<evidence type="ECO:0000313" key="6">
    <source>
        <dbReference type="EMBL" id="EEF29768.1"/>
    </source>
</evidence>
<evidence type="ECO:0000256" key="1">
    <source>
        <dbReference type="ARBA" id="ARBA00004609"/>
    </source>
</evidence>
<dbReference type="GO" id="GO:0098552">
    <property type="term" value="C:side of membrane"/>
    <property type="evidence" value="ECO:0007669"/>
    <property type="project" value="UniProtKB-KW"/>
</dbReference>
<dbReference type="AlphaFoldDB" id="B9T2Y3"/>
<name>B9T2Y3_RICCO</name>
<comment type="subcellular location">
    <subcellularLocation>
        <location evidence="1">Cell membrane</location>
        <topology evidence="1">Lipid-anchor</topology>
        <topology evidence="1">GPI-anchor</topology>
    </subcellularLocation>
</comment>
<evidence type="ECO:0000313" key="7">
    <source>
        <dbReference type="Proteomes" id="UP000008311"/>
    </source>
</evidence>
<keyword evidence="2" id="KW-1003">Cell membrane</keyword>
<dbReference type="STRING" id="3988.B9T2Y3"/>
<evidence type="ECO:0000256" key="4">
    <source>
        <dbReference type="ARBA" id="ARBA00022729"/>
    </source>
</evidence>
<dbReference type="InParanoid" id="B9T2Y3"/>
<keyword evidence="4" id="KW-0732">Signal</keyword>
<accession>B9T2Y3</accession>
<keyword evidence="3" id="KW-0325">Glycoprotein</keyword>
<sequence length="100" mass="10933">MWSWCGQFHVLTQFPLCPQFDTVCNPVMISAGSGRSLLLSISVNGNIVNITAGLDLETMLNAIYTDNQVAIYQIDKILLPFEPFAPIPAKPAEGPDDSCF</sequence>
<keyword evidence="5" id="KW-0472">Membrane</keyword>
<evidence type="ECO:0000256" key="3">
    <source>
        <dbReference type="ARBA" id="ARBA00022622"/>
    </source>
</evidence>
<dbReference type="PANTHER" id="PTHR32077">
    <property type="entry name" value="FASCICLIN-LIKE ARABINOGALACTAN PROTEIN"/>
    <property type="match status" value="1"/>
</dbReference>
<gene>
    <name evidence="6" type="ORF">RCOM_0550040</name>
</gene>
<evidence type="ECO:0000256" key="5">
    <source>
        <dbReference type="ARBA" id="ARBA00023136"/>
    </source>
</evidence>
<evidence type="ECO:0000256" key="2">
    <source>
        <dbReference type="ARBA" id="ARBA00022475"/>
    </source>
</evidence>